<feature type="region of interest" description="Disordered" evidence="15">
    <location>
        <begin position="367"/>
        <end position="395"/>
    </location>
</feature>
<dbReference type="SMART" id="SM00220">
    <property type="entry name" value="S_TKc"/>
    <property type="match status" value="1"/>
</dbReference>
<dbReference type="Pfam" id="PF23312">
    <property type="entry name" value="UBA_SIK3"/>
    <property type="match status" value="1"/>
</dbReference>
<dbReference type="RefSeq" id="XP_018007271.2">
    <property type="nucleotide sequence ID" value="XM_018151782.2"/>
</dbReference>
<dbReference type="KEGG" id="hazt:108665066"/>
<keyword evidence="9" id="KW-0418">Kinase</keyword>
<accession>A0A8B7N0C0</accession>
<sequence length="2264" mass="243649">MAPMDVQKLHSVSCTKGKMSRIGYYELEKTVGKGNFAVVKLATHIVTESKVAIKIIDKTKLGDEVNHQKVMREIEVMKRLRHPHITRLYQVMETQRSIYLVTEYAERGELFDYIAKHGRMKESLAADKFRQMAAAISYCHQKGIVHRDLKAENVLFDQNYNIKIADFGFSNFHLQGQPLSTWCGSPPYAAPELFEGRLYNGPKADIWSLGVVLYVLVCGYLPFDPPNIGELRNKVLTGMFRIPYFMSTECEELIRKMLQVDPDRRLSLAQILQHRWLALHGASMGPEDCERLQLECRDGSASELVIEQITARLGVDRDTVLQSVEGQKFDSLSAIHDLQVDRIRQYSNVVAQQPLFLPTSLPSSLSLDGSIPGASTSPSSLDLSPASLHSLPVPPQTLARKSSITTGMVGRNSLDLTSSSSLIPGHDSPLTANLNLVAPLDKHTWSGTELSLDSDVEAEMMDGELPQQQPSALYPTTGVAANPGAAHSDAQKYLSSRRHTVGPSDTLHHQTLNAVQHFGMLMSPHWSPTVDQPGNPSVYSTALSAFRGLGISGQAGVNGVPGVVHYDYSRGTTTTHGGTMVPLEYQLSHMHHMHQTTATSASLLGADAGGEASYSRGVMYGPTPAQFMQTGGARGGPFLVPQTYHKDQHLLKPPSILESAGGFGRRASDGGANLQPLYQRSLASPSPPPPPLRSSPHHHHHHQHLHQHQHMQTDVPDIGGDSGGGVGVCCPSGGGVCCSSTSSTSDCSSDCNTHSTSTTDNLLLISPSSPAQLFRDEPIDPNDVAKWVASSTSDCSSDCNTHSTSTTDNLLLISPSSPAQLFRDEPIDPNDVANILVPHLLINGAVISPELVLEAEARMNQSYLPLHQQLKRQFSQDNHHRLGLCIPEEDFDSLDEDSSGRRLQSSSRHAVTSLTKANASTDLASLASVYSIEPHIESSSNVLLSSKSRVSSSPSVRIKRRASDSVCSLLSAASSSLMRGGITAGRPRENLALSSHLLPNISISESCSTGGITSGMPVIRGRRSFDMSGSISAGRPVRRGGRYSEITAPRIDHLDPDLLGNLPGVPDMHNSNTSSCDSLPNNNLCDGDRLSFMATRNSASSFTITGGITAGLPVCSPCDTSLPSIVSGLPVCDSTVAGITSGTPMIHLRDSVSHGIVSGIPPHSKAPCLQDSGFSANFLSLLNTSESSGSRLDPSPGIMSGRPVRRNDNLDSSSIPYNNCEAYESPRPLLRSPSRRSLVNDSSSPSLAQSLHAMEISDYDVTRDSIGNIKNLASDAGTNSISSLDINANKDTVLMDDISEFNSENTNQGYNVMNFNVPQDYYGSEANSSTTTEESSLSSHNSATGLSSLESPAVVFPNTISGHYSVQAPVDFRGSMLPGHIDSPRFGSGSPVLNSSGSISPSQVVLTSTPPTPPAGSGDYYINLNDGRNNSYDSGVSASTLLSSQSSDPALKELLLSWQKSQPCFAPCSPSSPSTSHSLSQQVSHSKQQSSQAAGSKQQSPYQRPRTGGKQPRQRRTGLATVLEVERTRPSERFNPMPMSETEGPAFSLAPPDQRNLLFAIFFFLRRRLVFNSSQLKRPRLFERHLQCRDRKPPTTSFGRQRSTGGGGSRESFKEASSLHYASDRYSPIGRRSSDTTISLSDINTEFHYLQKHSRASAEQHQQQLLQRTRHPSPNSSQTCCSPPTTRLHTPSPSPPNLHSSSLNTPPSTAHSSHPNSILPLPASIPPFCSPASNAVSVIVPPINFNPPSLIVQQPSSIGGGTDGSNEGFLFHPQPQFYQPRCLHPTLLSPAASRPSTPSSSSPSPTPLSRPGSPHLVGACVEGAADGLRQLQLQHVSPELSPLPHASPCTSPRPGPSPPPILSCITEEPVKISFQKNPQISVTDETGGQFLLTSSGSSPEDPANAMDTEGIDQSVGDSALRQSLIAMTQQLSPHIHLVASLSSPLPGSPSRSRGSSPTSMSVLSKSSSLSSYPYPSPQLSPRHYASKVLKGFSLDDYPLPCDNDRPSITRGTCGPVNAAKKFQSQPAPVPLPIPVQPFTSSEQLPFQALLDNYNSNPASPQPTSRPSSRNERNLIRQDAIIEPTLRDTSSQSSFEGGNARSRHQIFITNSDLRHSFPPLMPSCMETSLSIDEPTQVSYSDILNDFGSCHGHELSSNRRPASPSTVHKTESGSLVLRVPPKWFGLEGSAVIAALTELVHANAPFLVHEGFSAKGLSVRAASGVRVDVEVTQDLQSAHLSVKMKRLAGNELQYTHVCQQLINCMNS</sequence>
<feature type="region of interest" description="Disordered" evidence="15">
    <location>
        <begin position="2150"/>
        <end position="2169"/>
    </location>
</feature>
<feature type="compositionally biased region" description="Basic residues" evidence="15">
    <location>
        <begin position="695"/>
        <end position="709"/>
    </location>
</feature>
<dbReference type="EC" id="2.7.11.1" evidence="3"/>
<dbReference type="InterPro" id="IPR057380">
    <property type="entry name" value="UBA_SIK1/2/3"/>
</dbReference>
<name>A0A8B7N0C0_HYAAZ</name>
<feature type="region of interest" description="Disordered" evidence="15">
    <location>
        <begin position="1185"/>
        <end position="1246"/>
    </location>
</feature>
<dbReference type="Proteomes" id="UP000694843">
    <property type="component" value="Unplaced"/>
</dbReference>
<evidence type="ECO:0000256" key="3">
    <source>
        <dbReference type="ARBA" id="ARBA00012513"/>
    </source>
</evidence>
<feature type="compositionally biased region" description="Pro residues" evidence="15">
    <location>
        <begin position="1851"/>
        <end position="1861"/>
    </location>
</feature>
<dbReference type="Pfam" id="PF00069">
    <property type="entry name" value="Pkinase"/>
    <property type="match status" value="1"/>
</dbReference>
<keyword evidence="10 14" id="KW-0067">ATP-binding</keyword>
<evidence type="ECO:0000256" key="4">
    <source>
        <dbReference type="ARBA" id="ARBA00022527"/>
    </source>
</evidence>
<feature type="compositionally biased region" description="Low complexity" evidence="15">
    <location>
        <begin position="1324"/>
        <end position="1344"/>
    </location>
</feature>
<dbReference type="PROSITE" id="PS00108">
    <property type="entry name" value="PROTEIN_KINASE_ST"/>
    <property type="match status" value="1"/>
</dbReference>
<dbReference type="InterPro" id="IPR011009">
    <property type="entry name" value="Kinase-like_dom_sf"/>
</dbReference>
<feature type="compositionally biased region" description="Low complexity" evidence="15">
    <location>
        <begin position="1225"/>
        <end position="1237"/>
    </location>
</feature>
<feature type="region of interest" description="Disordered" evidence="15">
    <location>
        <begin position="1786"/>
        <end position="1818"/>
    </location>
</feature>
<feature type="region of interest" description="Disordered" evidence="15">
    <location>
        <begin position="1323"/>
        <end position="1344"/>
    </location>
</feature>
<feature type="region of interest" description="Disordered" evidence="15">
    <location>
        <begin position="1942"/>
        <end position="1977"/>
    </location>
</feature>
<gene>
    <name evidence="19" type="primary">LOC108665066</name>
</gene>
<evidence type="ECO:0000256" key="7">
    <source>
        <dbReference type="ARBA" id="ARBA00022723"/>
    </source>
</evidence>
<keyword evidence="4" id="KW-0723">Serine/threonine-protein kinase</keyword>
<comment type="catalytic activity">
    <reaction evidence="13">
        <text>L-seryl-[protein] + ATP = O-phospho-L-seryl-[protein] + ADP + H(+)</text>
        <dbReference type="Rhea" id="RHEA:17989"/>
        <dbReference type="Rhea" id="RHEA-COMP:9863"/>
        <dbReference type="Rhea" id="RHEA-COMP:11604"/>
        <dbReference type="ChEBI" id="CHEBI:15378"/>
        <dbReference type="ChEBI" id="CHEBI:29999"/>
        <dbReference type="ChEBI" id="CHEBI:30616"/>
        <dbReference type="ChEBI" id="CHEBI:83421"/>
        <dbReference type="ChEBI" id="CHEBI:456216"/>
        <dbReference type="EC" id="2.7.11.1"/>
    </reaction>
</comment>
<evidence type="ECO:0000256" key="14">
    <source>
        <dbReference type="PROSITE-ProRule" id="PRU10141"/>
    </source>
</evidence>
<evidence type="ECO:0000256" key="11">
    <source>
        <dbReference type="ARBA" id="ARBA00022842"/>
    </source>
</evidence>
<dbReference type="FunFam" id="1.10.510.10:FF:000156">
    <property type="entry name" value="Serine/threonine-protein kinase SIK3 homolog"/>
    <property type="match status" value="1"/>
</dbReference>
<feature type="compositionally biased region" description="Polar residues" evidence="15">
    <location>
        <begin position="1391"/>
        <end position="1406"/>
    </location>
</feature>
<feature type="region of interest" description="Disordered" evidence="15">
    <location>
        <begin position="1466"/>
        <end position="1548"/>
    </location>
</feature>
<comment type="cofactor">
    <cofactor evidence="1">
        <name>Mg(2+)</name>
        <dbReference type="ChEBI" id="CHEBI:18420"/>
    </cofactor>
</comment>
<dbReference type="InterPro" id="IPR008271">
    <property type="entry name" value="Ser/Thr_kinase_AS"/>
</dbReference>
<dbReference type="PROSITE" id="PS00107">
    <property type="entry name" value="PROTEIN_KINASE_ATP"/>
    <property type="match status" value="1"/>
</dbReference>
<dbReference type="InterPro" id="IPR001772">
    <property type="entry name" value="KA1_dom"/>
</dbReference>
<dbReference type="GeneID" id="108665066"/>
<evidence type="ECO:0000256" key="13">
    <source>
        <dbReference type="ARBA" id="ARBA00048679"/>
    </source>
</evidence>
<dbReference type="GO" id="GO:0035556">
    <property type="term" value="P:intracellular signal transduction"/>
    <property type="evidence" value="ECO:0007669"/>
    <property type="project" value="TreeGrafter"/>
</dbReference>
<evidence type="ECO:0000256" key="12">
    <source>
        <dbReference type="ARBA" id="ARBA00047899"/>
    </source>
</evidence>
<evidence type="ECO:0000256" key="10">
    <source>
        <dbReference type="ARBA" id="ARBA00022840"/>
    </source>
</evidence>
<evidence type="ECO:0000256" key="6">
    <source>
        <dbReference type="ARBA" id="ARBA00022679"/>
    </source>
</evidence>
<evidence type="ECO:0000256" key="8">
    <source>
        <dbReference type="ARBA" id="ARBA00022741"/>
    </source>
</evidence>
<keyword evidence="11" id="KW-0460">Magnesium</keyword>
<evidence type="ECO:0000256" key="2">
    <source>
        <dbReference type="ARBA" id="ARBA00006234"/>
    </source>
</evidence>
<dbReference type="PANTHER" id="PTHR24346:SF42">
    <property type="entry name" value="SERINE_THREONINE-PROTEIN KINASE SIK3"/>
    <property type="match status" value="1"/>
</dbReference>
<feature type="region of interest" description="Disordered" evidence="15">
    <location>
        <begin position="1651"/>
        <end position="1717"/>
    </location>
</feature>
<feature type="compositionally biased region" description="Polar residues" evidence="15">
    <location>
        <begin position="2156"/>
        <end position="2165"/>
    </location>
</feature>
<dbReference type="PANTHER" id="PTHR24346">
    <property type="entry name" value="MAP/MICROTUBULE AFFINITY-REGULATING KINASE"/>
    <property type="match status" value="1"/>
</dbReference>
<protein>
    <recommendedName>
        <fullName evidence="3">non-specific serine/threonine protein kinase</fullName>
        <ecNumber evidence="3">2.7.11.1</ecNumber>
    </recommendedName>
</protein>
<evidence type="ECO:0000313" key="19">
    <source>
        <dbReference type="RefSeq" id="XP_018007271.2"/>
    </source>
</evidence>
<feature type="compositionally biased region" description="Low complexity" evidence="15">
    <location>
        <begin position="1788"/>
        <end position="1814"/>
    </location>
</feature>
<dbReference type="GO" id="GO:0046872">
    <property type="term" value="F:metal ion binding"/>
    <property type="evidence" value="ECO:0007669"/>
    <property type="project" value="UniProtKB-KW"/>
</dbReference>
<dbReference type="GO" id="GO:0000226">
    <property type="term" value="P:microtubule cytoskeleton organization"/>
    <property type="evidence" value="ECO:0007669"/>
    <property type="project" value="TreeGrafter"/>
</dbReference>
<dbReference type="Gene3D" id="1.10.510.10">
    <property type="entry name" value="Transferase(Phosphotransferase) domain 1"/>
    <property type="match status" value="1"/>
</dbReference>
<feature type="region of interest" description="Disordered" evidence="15">
    <location>
        <begin position="1588"/>
        <end position="1616"/>
    </location>
</feature>
<keyword evidence="18" id="KW-1185">Reference proteome</keyword>
<keyword evidence="5" id="KW-0597">Phosphoprotein</keyword>
<feature type="region of interest" description="Disordered" evidence="15">
    <location>
        <begin position="1839"/>
        <end position="1863"/>
    </location>
</feature>
<feature type="region of interest" description="Disordered" evidence="15">
    <location>
        <begin position="2051"/>
        <end position="2099"/>
    </location>
</feature>
<keyword evidence="7" id="KW-0479">Metal-binding</keyword>
<feature type="compositionally biased region" description="Low complexity" evidence="15">
    <location>
        <begin position="1466"/>
        <end position="1501"/>
    </location>
</feature>
<feature type="compositionally biased region" description="Polar residues" evidence="15">
    <location>
        <begin position="2086"/>
        <end position="2095"/>
    </location>
</feature>
<proteinExistence type="inferred from homology"/>
<feature type="region of interest" description="Disordered" evidence="15">
    <location>
        <begin position="1889"/>
        <end position="1910"/>
    </location>
</feature>
<comment type="similarity">
    <text evidence="2">Belongs to the protein kinase superfamily. CAMK Ser/Thr protein kinase family. SNF1 subfamily.</text>
</comment>
<evidence type="ECO:0000259" key="16">
    <source>
        <dbReference type="PROSITE" id="PS50011"/>
    </source>
</evidence>
<feature type="binding site" evidence="14">
    <location>
        <position position="54"/>
    </location>
    <ligand>
        <name>ATP</name>
        <dbReference type="ChEBI" id="CHEBI:30616"/>
    </ligand>
</feature>
<dbReference type="InterPro" id="IPR000719">
    <property type="entry name" value="Prot_kinase_dom"/>
</dbReference>
<keyword evidence="6" id="KW-0808">Transferase</keyword>
<feature type="compositionally biased region" description="Low complexity" evidence="15">
    <location>
        <begin position="1697"/>
        <end position="1709"/>
    </location>
</feature>
<evidence type="ECO:0000313" key="18">
    <source>
        <dbReference type="Proteomes" id="UP000694843"/>
    </source>
</evidence>
<feature type="region of interest" description="Disordered" evidence="15">
    <location>
        <begin position="1387"/>
        <end position="1422"/>
    </location>
</feature>
<dbReference type="OrthoDB" id="193931at2759"/>
<dbReference type="SUPFAM" id="SSF56112">
    <property type="entry name" value="Protein kinase-like (PK-like)"/>
    <property type="match status" value="1"/>
</dbReference>
<dbReference type="GO" id="GO:0050321">
    <property type="term" value="F:tau-protein kinase activity"/>
    <property type="evidence" value="ECO:0007669"/>
    <property type="project" value="TreeGrafter"/>
</dbReference>
<feature type="region of interest" description="Disordered" evidence="15">
    <location>
        <begin position="678"/>
        <end position="719"/>
    </location>
</feature>
<evidence type="ECO:0000256" key="5">
    <source>
        <dbReference type="ARBA" id="ARBA00022553"/>
    </source>
</evidence>
<feature type="compositionally biased region" description="Polar residues" evidence="15">
    <location>
        <begin position="2052"/>
        <end position="2067"/>
    </location>
</feature>
<dbReference type="GO" id="GO:0005524">
    <property type="term" value="F:ATP binding"/>
    <property type="evidence" value="ECO:0007669"/>
    <property type="project" value="UniProtKB-UniRule"/>
</dbReference>
<keyword evidence="8 14" id="KW-0547">Nucleotide-binding</keyword>
<feature type="compositionally biased region" description="Polar residues" evidence="15">
    <location>
        <begin position="1889"/>
        <end position="1898"/>
    </location>
</feature>
<evidence type="ECO:0000256" key="9">
    <source>
        <dbReference type="ARBA" id="ARBA00022777"/>
    </source>
</evidence>
<feature type="compositionally biased region" description="Low complexity" evidence="15">
    <location>
        <begin position="367"/>
        <end position="391"/>
    </location>
</feature>
<reference evidence="19" key="1">
    <citation type="submission" date="2025-08" db="UniProtKB">
        <authorList>
            <consortium name="RefSeq"/>
        </authorList>
    </citation>
    <scope>IDENTIFICATION</scope>
    <source>
        <tissue evidence="19">Whole organism</tissue>
    </source>
</reference>
<feature type="domain" description="KA1" evidence="17">
    <location>
        <begin position="2215"/>
        <end position="2264"/>
    </location>
</feature>
<dbReference type="PROSITE" id="PS50011">
    <property type="entry name" value="PROTEIN_KINASE_DOM"/>
    <property type="match status" value="1"/>
</dbReference>
<feature type="domain" description="Protein kinase" evidence="16">
    <location>
        <begin position="25"/>
        <end position="277"/>
    </location>
</feature>
<dbReference type="FunFam" id="3.30.200.20:FF:000003">
    <property type="entry name" value="Non-specific serine/threonine protein kinase"/>
    <property type="match status" value="1"/>
</dbReference>
<evidence type="ECO:0000256" key="15">
    <source>
        <dbReference type="SAM" id="MobiDB-lite"/>
    </source>
</evidence>
<organism evidence="18 19">
    <name type="scientific">Hyalella azteca</name>
    <name type="common">Amphipod</name>
    <dbReference type="NCBI Taxonomy" id="294128"/>
    <lineage>
        <taxon>Eukaryota</taxon>
        <taxon>Metazoa</taxon>
        <taxon>Ecdysozoa</taxon>
        <taxon>Arthropoda</taxon>
        <taxon>Crustacea</taxon>
        <taxon>Multicrustacea</taxon>
        <taxon>Malacostraca</taxon>
        <taxon>Eumalacostraca</taxon>
        <taxon>Peracarida</taxon>
        <taxon>Amphipoda</taxon>
        <taxon>Senticaudata</taxon>
        <taxon>Talitrida</taxon>
        <taxon>Talitroidea</taxon>
        <taxon>Hyalellidae</taxon>
        <taxon>Hyalella</taxon>
    </lineage>
</organism>
<dbReference type="GO" id="GO:0005737">
    <property type="term" value="C:cytoplasm"/>
    <property type="evidence" value="ECO:0007669"/>
    <property type="project" value="TreeGrafter"/>
</dbReference>
<evidence type="ECO:0000259" key="17">
    <source>
        <dbReference type="PROSITE" id="PS50032"/>
    </source>
</evidence>
<feature type="compositionally biased region" description="Polar residues" evidence="15">
    <location>
        <begin position="1672"/>
        <end position="1687"/>
    </location>
</feature>
<dbReference type="PROSITE" id="PS50032">
    <property type="entry name" value="KA1"/>
    <property type="match status" value="1"/>
</dbReference>
<comment type="catalytic activity">
    <reaction evidence="12">
        <text>L-threonyl-[protein] + ATP = O-phospho-L-threonyl-[protein] + ADP + H(+)</text>
        <dbReference type="Rhea" id="RHEA:46608"/>
        <dbReference type="Rhea" id="RHEA-COMP:11060"/>
        <dbReference type="Rhea" id="RHEA-COMP:11605"/>
        <dbReference type="ChEBI" id="CHEBI:15378"/>
        <dbReference type="ChEBI" id="CHEBI:30013"/>
        <dbReference type="ChEBI" id="CHEBI:30616"/>
        <dbReference type="ChEBI" id="CHEBI:61977"/>
        <dbReference type="ChEBI" id="CHEBI:456216"/>
        <dbReference type="EC" id="2.7.11.1"/>
    </reaction>
</comment>
<dbReference type="InterPro" id="IPR017441">
    <property type="entry name" value="Protein_kinase_ATP_BS"/>
</dbReference>
<evidence type="ECO:0000256" key="1">
    <source>
        <dbReference type="ARBA" id="ARBA00001946"/>
    </source>
</evidence>